<dbReference type="Proteomes" id="UP001595823">
    <property type="component" value="Unassembled WGS sequence"/>
</dbReference>
<protein>
    <submittedName>
        <fullName evidence="1">HAD-IIB family hydrolase</fullName>
    </submittedName>
</protein>
<proteinExistence type="predicted"/>
<dbReference type="Gene3D" id="3.40.50.1000">
    <property type="entry name" value="HAD superfamily/HAD-like"/>
    <property type="match status" value="1"/>
</dbReference>
<evidence type="ECO:0000313" key="1">
    <source>
        <dbReference type="EMBL" id="MFC4336569.1"/>
    </source>
</evidence>
<dbReference type="Pfam" id="PF08282">
    <property type="entry name" value="Hydrolase_3"/>
    <property type="match status" value="1"/>
</dbReference>
<sequence length="276" mass="28943">MSLGVIATDLDRTLLRTDKSLSDRSHRALLSARRAGWEIAAVTARPPRVLDEWTLVGESVDVALCAGGAITYRPSTHEVLASRTIAAETALACSLALKAAVPGLTVAVETGFEVVAEPAYERVDSVGERRITAADTEAVFSEARQIAKLLFHHPERTADELLTAAREADPSGVDFSHSGGAGLLEVTAEGVEKAGALEEWCASLGVRAGDVVAFGDAPNDVPMLKWAGRSFAVANAHPEALAAAEERTSSNDEDGVAEVVEALLDGEEPDRVPAAP</sequence>
<dbReference type="PANTHER" id="PTHR10000">
    <property type="entry name" value="PHOSPHOSERINE PHOSPHATASE"/>
    <property type="match status" value="1"/>
</dbReference>
<evidence type="ECO:0000313" key="2">
    <source>
        <dbReference type="Proteomes" id="UP001595823"/>
    </source>
</evidence>
<dbReference type="InterPro" id="IPR023214">
    <property type="entry name" value="HAD_sf"/>
</dbReference>
<reference evidence="2" key="1">
    <citation type="journal article" date="2019" name="Int. J. Syst. Evol. Microbiol.">
        <title>The Global Catalogue of Microorganisms (GCM) 10K type strain sequencing project: providing services to taxonomists for standard genome sequencing and annotation.</title>
        <authorList>
            <consortium name="The Broad Institute Genomics Platform"/>
            <consortium name="The Broad Institute Genome Sequencing Center for Infectious Disease"/>
            <person name="Wu L."/>
            <person name="Ma J."/>
        </authorList>
    </citation>
    <scope>NUCLEOTIDE SEQUENCE [LARGE SCALE GENOMIC DNA]</scope>
    <source>
        <strain evidence="2">IBRC-M 10908</strain>
    </source>
</reference>
<keyword evidence="1" id="KW-0378">Hydrolase</keyword>
<dbReference type="PANTHER" id="PTHR10000:SF8">
    <property type="entry name" value="HAD SUPERFAMILY HYDROLASE-LIKE, TYPE 3"/>
    <property type="match status" value="1"/>
</dbReference>
<dbReference type="Gene3D" id="3.30.1240.10">
    <property type="match status" value="1"/>
</dbReference>
<dbReference type="InterPro" id="IPR036412">
    <property type="entry name" value="HAD-like_sf"/>
</dbReference>
<dbReference type="EMBL" id="JBHSDK010000021">
    <property type="protein sequence ID" value="MFC4336569.1"/>
    <property type="molecule type" value="Genomic_DNA"/>
</dbReference>
<organism evidence="1 2">
    <name type="scientific">Salininema proteolyticum</name>
    <dbReference type="NCBI Taxonomy" id="1607685"/>
    <lineage>
        <taxon>Bacteria</taxon>
        <taxon>Bacillati</taxon>
        <taxon>Actinomycetota</taxon>
        <taxon>Actinomycetes</taxon>
        <taxon>Glycomycetales</taxon>
        <taxon>Glycomycetaceae</taxon>
        <taxon>Salininema</taxon>
    </lineage>
</organism>
<keyword evidence="2" id="KW-1185">Reference proteome</keyword>
<dbReference type="RefSeq" id="WP_380622634.1">
    <property type="nucleotide sequence ID" value="NZ_JBHSDK010000021.1"/>
</dbReference>
<dbReference type="SUPFAM" id="SSF56784">
    <property type="entry name" value="HAD-like"/>
    <property type="match status" value="1"/>
</dbReference>
<comment type="caution">
    <text evidence="1">The sequence shown here is derived from an EMBL/GenBank/DDBJ whole genome shotgun (WGS) entry which is preliminary data.</text>
</comment>
<dbReference type="NCBIfam" id="TIGR01484">
    <property type="entry name" value="HAD-SF-IIB"/>
    <property type="match status" value="1"/>
</dbReference>
<accession>A0ABV8U0E4</accession>
<gene>
    <name evidence="1" type="ORF">ACFPET_15300</name>
</gene>
<dbReference type="InterPro" id="IPR006379">
    <property type="entry name" value="HAD-SF_hydro_IIB"/>
</dbReference>
<name>A0ABV8U0E4_9ACTN</name>
<dbReference type="GO" id="GO:0016787">
    <property type="term" value="F:hydrolase activity"/>
    <property type="evidence" value="ECO:0007669"/>
    <property type="project" value="UniProtKB-KW"/>
</dbReference>